<evidence type="ECO:0000256" key="2">
    <source>
        <dbReference type="SAM" id="Phobius"/>
    </source>
</evidence>
<keyword evidence="2" id="KW-0472">Membrane</keyword>
<feature type="transmembrane region" description="Helical" evidence="2">
    <location>
        <begin position="79"/>
        <end position="97"/>
    </location>
</feature>
<evidence type="ECO:0000256" key="1">
    <source>
        <dbReference type="SAM" id="MobiDB-lite"/>
    </source>
</evidence>
<dbReference type="InterPro" id="IPR008523">
    <property type="entry name" value="DUF805"/>
</dbReference>
<accession>A0ABQ6D862</accession>
<feature type="transmembrane region" description="Helical" evidence="2">
    <location>
        <begin position="49"/>
        <end position="67"/>
    </location>
</feature>
<name>A0ABQ6D862_9HYPH</name>
<keyword evidence="2" id="KW-1133">Transmembrane helix</keyword>
<dbReference type="EMBL" id="BSPG01000015">
    <property type="protein sequence ID" value="GLS44770.1"/>
    <property type="molecule type" value="Genomic_DNA"/>
</dbReference>
<reference evidence="4" key="1">
    <citation type="journal article" date="2019" name="Int. J. Syst. Evol. Microbiol.">
        <title>The Global Catalogue of Microorganisms (GCM) 10K type strain sequencing project: providing services to taxonomists for standard genome sequencing and annotation.</title>
        <authorList>
            <consortium name="The Broad Institute Genomics Platform"/>
            <consortium name="The Broad Institute Genome Sequencing Center for Infectious Disease"/>
            <person name="Wu L."/>
            <person name="Ma J."/>
        </authorList>
    </citation>
    <scope>NUCLEOTIDE SEQUENCE [LARGE SCALE GENOMIC DNA]</scope>
    <source>
        <strain evidence="4">NBRC 107710</strain>
    </source>
</reference>
<gene>
    <name evidence="3" type="ORF">GCM10007884_27590</name>
</gene>
<dbReference type="PANTHER" id="PTHR34980:SF3">
    <property type="entry name" value="BLR8105 PROTEIN"/>
    <property type="match status" value="1"/>
</dbReference>
<evidence type="ECO:0008006" key="5">
    <source>
        <dbReference type="Google" id="ProtNLM"/>
    </source>
</evidence>
<keyword evidence="4" id="KW-1185">Reference proteome</keyword>
<feature type="transmembrane region" description="Helical" evidence="2">
    <location>
        <begin position="103"/>
        <end position="124"/>
    </location>
</feature>
<organism evidence="3 4">
    <name type="scientific">Methylobacterium brachythecii</name>
    <dbReference type="NCBI Taxonomy" id="1176177"/>
    <lineage>
        <taxon>Bacteria</taxon>
        <taxon>Pseudomonadati</taxon>
        <taxon>Pseudomonadota</taxon>
        <taxon>Alphaproteobacteria</taxon>
        <taxon>Hyphomicrobiales</taxon>
        <taxon>Methylobacteriaceae</taxon>
        <taxon>Methylobacterium</taxon>
    </lineage>
</organism>
<dbReference type="PANTHER" id="PTHR34980">
    <property type="entry name" value="INNER MEMBRANE PROTEIN-RELATED-RELATED"/>
    <property type="match status" value="1"/>
</dbReference>
<keyword evidence="2" id="KW-0812">Transmembrane</keyword>
<evidence type="ECO:0000313" key="3">
    <source>
        <dbReference type="EMBL" id="GLS44770.1"/>
    </source>
</evidence>
<feature type="transmembrane region" description="Helical" evidence="2">
    <location>
        <begin position="25"/>
        <end position="43"/>
    </location>
</feature>
<sequence length="158" mass="16569">MSALSPLHWFDPRGRLSRRAYGRRAVRLGLLTAALACLSVALAAQGWRVAGLLTAGGALLPGLAAFAQTVRRLHDRGRTGLWLALPLAQTALGFVPIEDQAEAHPAAVLTYALAALAAGLWFLIETLGRHGMTGPNRYGPEEANGRGVSDRGPSTGPA</sequence>
<protein>
    <recommendedName>
        <fullName evidence="5">DUF805 domain-containing protein</fullName>
    </recommendedName>
</protein>
<proteinExistence type="predicted"/>
<dbReference type="Proteomes" id="UP001156881">
    <property type="component" value="Unassembled WGS sequence"/>
</dbReference>
<comment type="caution">
    <text evidence="3">The sequence shown here is derived from an EMBL/GenBank/DDBJ whole genome shotgun (WGS) entry which is preliminary data.</text>
</comment>
<dbReference type="Pfam" id="PF05656">
    <property type="entry name" value="DUF805"/>
    <property type="match status" value="1"/>
</dbReference>
<evidence type="ECO:0000313" key="4">
    <source>
        <dbReference type="Proteomes" id="UP001156881"/>
    </source>
</evidence>
<feature type="region of interest" description="Disordered" evidence="1">
    <location>
        <begin position="135"/>
        <end position="158"/>
    </location>
</feature>